<gene>
    <name evidence="2" type="ORF">ELE36_05745</name>
</gene>
<dbReference type="InterPro" id="IPR046487">
    <property type="entry name" value="DUF6580"/>
</dbReference>
<sequence length="185" mass="19828">MHQATQAHPFSPRFLVLAGMIVLAVATRLVVAFVPGALPWNFTPVEAIALFGGAYFSDRRIAVIVPLAAMLLSDLIIGMHDMIPVVYGCIALTTVLGYSLRGRVSALRVSSYAIVSALLFFAITNGALWLMHGQPFCNADLASCYAAGLPFLKGTMAGTLLWSALLFGGFELLRKQWPVLEASVA</sequence>
<evidence type="ECO:0008006" key="4">
    <source>
        <dbReference type="Google" id="ProtNLM"/>
    </source>
</evidence>
<organism evidence="2 3">
    <name type="scientific">Pseudolysobacter antarcticus</name>
    <dbReference type="NCBI Taxonomy" id="2511995"/>
    <lineage>
        <taxon>Bacteria</taxon>
        <taxon>Pseudomonadati</taxon>
        <taxon>Pseudomonadota</taxon>
        <taxon>Gammaproteobacteria</taxon>
        <taxon>Lysobacterales</taxon>
        <taxon>Rhodanobacteraceae</taxon>
        <taxon>Pseudolysobacter</taxon>
    </lineage>
</organism>
<feature type="transmembrane region" description="Helical" evidence="1">
    <location>
        <begin position="112"/>
        <end position="131"/>
    </location>
</feature>
<evidence type="ECO:0000313" key="2">
    <source>
        <dbReference type="EMBL" id="QBB69907.1"/>
    </source>
</evidence>
<dbReference type="OrthoDB" id="9806699at2"/>
<dbReference type="Pfam" id="PF20221">
    <property type="entry name" value="DUF6580"/>
    <property type="match status" value="1"/>
</dbReference>
<accession>A0A411HHN8</accession>
<feature type="transmembrane region" description="Helical" evidence="1">
    <location>
        <begin position="61"/>
        <end position="77"/>
    </location>
</feature>
<evidence type="ECO:0000256" key="1">
    <source>
        <dbReference type="SAM" id="Phobius"/>
    </source>
</evidence>
<dbReference type="KEGG" id="xbc:ELE36_05745"/>
<name>A0A411HHN8_9GAMM</name>
<dbReference type="AlphaFoldDB" id="A0A411HHN8"/>
<keyword evidence="1" id="KW-1133">Transmembrane helix</keyword>
<protein>
    <recommendedName>
        <fullName evidence="4">Rod shape-determining protein MreD</fullName>
    </recommendedName>
</protein>
<keyword evidence="3" id="KW-1185">Reference proteome</keyword>
<feature type="transmembrane region" description="Helical" evidence="1">
    <location>
        <begin position="12"/>
        <end position="31"/>
    </location>
</feature>
<dbReference type="RefSeq" id="WP_129832166.1">
    <property type="nucleotide sequence ID" value="NZ_CP035704.1"/>
</dbReference>
<keyword evidence="1" id="KW-0472">Membrane</keyword>
<reference evidence="2 3" key="1">
    <citation type="submission" date="2019-01" db="EMBL/GenBank/DDBJ databases">
        <title>Pseudolysobacter antarctica gen. nov., sp. nov., isolated from Fildes Peninsula, Antarctica.</title>
        <authorList>
            <person name="Wei Z."/>
            <person name="Peng F."/>
        </authorList>
    </citation>
    <scope>NUCLEOTIDE SEQUENCE [LARGE SCALE GENOMIC DNA]</scope>
    <source>
        <strain evidence="2 3">AQ6-296</strain>
    </source>
</reference>
<evidence type="ECO:0000313" key="3">
    <source>
        <dbReference type="Proteomes" id="UP000291562"/>
    </source>
</evidence>
<feature type="transmembrane region" description="Helical" evidence="1">
    <location>
        <begin position="83"/>
        <end position="100"/>
    </location>
</feature>
<feature type="transmembrane region" description="Helical" evidence="1">
    <location>
        <begin position="151"/>
        <end position="173"/>
    </location>
</feature>
<keyword evidence="1" id="KW-0812">Transmembrane</keyword>
<dbReference type="Proteomes" id="UP000291562">
    <property type="component" value="Chromosome"/>
</dbReference>
<dbReference type="EMBL" id="CP035704">
    <property type="protein sequence ID" value="QBB69907.1"/>
    <property type="molecule type" value="Genomic_DNA"/>
</dbReference>
<feature type="transmembrane region" description="Helical" evidence="1">
    <location>
        <begin position="37"/>
        <end position="56"/>
    </location>
</feature>
<proteinExistence type="predicted"/>